<name>A0ACB9ZLY6_CATRO</name>
<keyword evidence="2" id="KW-1185">Reference proteome</keyword>
<reference evidence="2" key="1">
    <citation type="journal article" date="2023" name="Nat. Plants">
        <title>Single-cell RNA sequencing provides a high-resolution roadmap for understanding the multicellular compartmentation of specialized metabolism.</title>
        <authorList>
            <person name="Sun S."/>
            <person name="Shen X."/>
            <person name="Li Y."/>
            <person name="Li Y."/>
            <person name="Wang S."/>
            <person name="Li R."/>
            <person name="Zhang H."/>
            <person name="Shen G."/>
            <person name="Guo B."/>
            <person name="Wei J."/>
            <person name="Xu J."/>
            <person name="St-Pierre B."/>
            <person name="Chen S."/>
            <person name="Sun C."/>
        </authorList>
    </citation>
    <scope>NUCLEOTIDE SEQUENCE [LARGE SCALE GENOMIC DNA]</scope>
</reference>
<gene>
    <name evidence="1" type="ORF">M9H77_33851</name>
</gene>
<evidence type="ECO:0000313" key="2">
    <source>
        <dbReference type="Proteomes" id="UP001060085"/>
    </source>
</evidence>
<dbReference type="EMBL" id="CM044708">
    <property type="protein sequence ID" value="KAI5647846.1"/>
    <property type="molecule type" value="Genomic_DNA"/>
</dbReference>
<protein>
    <submittedName>
        <fullName evidence="1">Uncharacterized protein</fullName>
    </submittedName>
</protein>
<sequence length="133" mass="15005">MEEVSVHMHPGPIVPDCRRFGQNLFQYYSTAPRRLVDIIDRTGCARHHWGVHDILGSLSLSTDLGVVAYTCIAASTDYGDSGRPSCSSWPAYVYSGDLQGPLIWLPYYDRPLVPSDLWRAEVPFICCEIVEYH</sequence>
<comment type="caution">
    <text evidence="1">The sequence shown here is derived from an EMBL/GenBank/DDBJ whole genome shotgun (WGS) entry which is preliminary data.</text>
</comment>
<organism evidence="1 2">
    <name type="scientific">Catharanthus roseus</name>
    <name type="common">Madagascar periwinkle</name>
    <name type="synonym">Vinca rosea</name>
    <dbReference type="NCBI Taxonomy" id="4058"/>
    <lineage>
        <taxon>Eukaryota</taxon>
        <taxon>Viridiplantae</taxon>
        <taxon>Streptophyta</taxon>
        <taxon>Embryophyta</taxon>
        <taxon>Tracheophyta</taxon>
        <taxon>Spermatophyta</taxon>
        <taxon>Magnoliopsida</taxon>
        <taxon>eudicotyledons</taxon>
        <taxon>Gunneridae</taxon>
        <taxon>Pentapetalae</taxon>
        <taxon>asterids</taxon>
        <taxon>lamiids</taxon>
        <taxon>Gentianales</taxon>
        <taxon>Apocynaceae</taxon>
        <taxon>Rauvolfioideae</taxon>
        <taxon>Vinceae</taxon>
        <taxon>Catharanthinae</taxon>
        <taxon>Catharanthus</taxon>
    </lineage>
</organism>
<proteinExistence type="predicted"/>
<evidence type="ECO:0000313" key="1">
    <source>
        <dbReference type="EMBL" id="KAI5647846.1"/>
    </source>
</evidence>
<dbReference type="Proteomes" id="UP001060085">
    <property type="component" value="Linkage Group LG08"/>
</dbReference>
<accession>A0ACB9ZLY6</accession>